<dbReference type="Proteomes" id="UP000321196">
    <property type="component" value="Unassembled WGS sequence"/>
</dbReference>
<dbReference type="Gene3D" id="3.10.450.50">
    <property type="match status" value="1"/>
</dbReference>
<dbReference type="InterPro" id="IPR032710">
    <property type="entry name" value="NTF2-like_dom_sf"/>
</dbReference>
<dbReference type="PROSITE" id="PS51257">
    <property type="entry name" value="PROKAR_LIPOPROTEIN"/>
    <property type="match status" value="1"/>
</dbReference>
<dbReference type="EMBL" id="VRSW01000006">
    <property type="protein sequence ID" value="TXK02759.1"/>
    <property type="molecule type" value="Genomic_DNA"/>
</dbReference>
<keyword evidence="1" id="KW-0732">Signal</keyword>
<dbReference type="RefSeq" id="WP_147826693.1">
    <property type="nucleotide sequence ID" value="NZ_BAAARG010000005.1"/>
</dbReference>
<protein>
    <submittedName>
        <fullName evidence="2">Nuclear transport factor 2 family protein</fullName>
    </submittedName>
</protein>
<feature type="chain" id="PRO_5022839959" evidence="1">
    <location>
        <begin position="25"/>
        <end position="139"/>
    </location>
</feature>
<name>A0A5C8HK93_9MICO</name>
<gene>
    <name evidence="2" type="ORF">FVP60_12850</name>
</gene>
<comment type="caution">
    <text evidence="2">The sequence shown here is derived from an EMBL/GenBank/DDBJ whole genome shotgun (WGS) entry which is preliminary data.</text>
</comment>
<dbReference type="AlphaFoldDB" id="A0A5C8HK93"/>
<reference evidence="2 3" key="1">
    <citation type="submission" date="2019-08" db="EMBL/GenBank/DDBJ databases">
        <authorList>
            <person name="Dong K."/>
        </authorList>
    </citation>
    <scope>NUCLEOTIDE SEQUENCE [LARGE SCALE GENOMIC DNA]</scope>
    <source>
        <strain evidence="2 3">M4-8</strain>
    </source>
</reference>
<feature type="signal peptide" evidence="1">
    <location>
        <begin position="1"/>
        <end position="24"/>
    </location>
</feature>
<dbReference type="OrthoDB" id="5149857at2"/>
<evidence type="ECO:0000256" key="1">
    <source>
        <dbReference type="SAM" id="SignalP"/>
    </source>
</evidence>
<proteinExistence type="predicted"/>
<keyword evidence="3" id="KW-1185">Reference proteome</keyword>
<organism evidence="2 3">
    <name type="scientific">Microbacterium mitrae</name>
    <dbReference type="NCBI Taxonomy" id="664640"/>
    <lineage>
        <taxon>Bacteria</taxon>
        <taxon>Bacillati</taxon>
        <taxon>Actinomycetota</taxon>
        <taxon>Actinomycetes</taxon>
        <taxon>Micrococcales</taxon>
        <taxon>Microbacteriaceae</taxon>
        <taxon>Microbacterium</taxon>
    </lineage>
</organism>
<accession>A0A5C8HK93</accession>
<evidence type="ECO:0000313" key="2">
    <source>
        <dbReference type="EMBL" id="TXK02759.1"/>
    </source>
</evidence>
<dbReference type="SUPFAM" id="SSF54427">
    <property type="entry name" value="NTF2-like"/>
    <property type="match status" value="1"/>
</dbReference>
<sequence length="139" mass="14500">MIKKLLTVSTIAALALGLAGCSGTSEEDAVTQTAETFMNAMIAGDGETVCGLSLREGEVVTSSDPDWAGCVESIAILSEALAPQLEAEGITEVTIDKATVTGDTATIKLEDINGDIFHGQTSVFALRKIDGKWYMDSPS</sequence>
<evidence type="ECO:0000313" key="3">
    <source>
        <dbReference type="Proteomes" id="UP000321196"/>
    </source>
</evidence>